<evidence type="ECO:0000256" key="1">
    <source>
        <dbReference type="SAM" id="SignalP"/>
    </source>
</evidence>
<gene>
    <name evidence="2" type="ORF">PBT88_14520</name>
</gene>
<keyword evidence="1" id="KW-0732">Signal</keyword>
<dbReference type="EMBL" id="CP115174">
    <property type="protein sequence ID" value="WBO21393.1"/>
    <property type="molecule type" value="Genomic_DNA"/>
</dbReference>
<sequence length="173" mass="19250">MRVWRALIGLGLSLISASAVGAEPVLWNGIEAGTPAEELGSRLFEDSRQTFHALSHHFRMAQFFIQYDNPVQVSVDLDPDRRQVCGVDIEGARAEPELRALIGEFGRPASRLVQRPSVARPVGAPASIDAGPSLQIWTWRRGRLVVMFRERPMAGDFQTLYRLADGREALRPC</sequence>
<evidence type="ECO:0000313" key="2">
    <source>
        <dbReference type="EMBL" id="WBO21393.1"/>
    </source>
</evidence>
<name>A0ABY7NJ90_9SPHN</name>
<feature type="chain" id="PRO_5046408341" evidence="1">
    <location>
        <begin position="22"/>
        <end position="173"/>
    </location>
</feature>
<proteinExistence type="predicted"/>
<dbReference type="RefSeq" id="WP_270076042.1">
    <property type="nucleotide sequence ID" value="NZ_CP115174.1"/>
</dbReference>
<accession>A0ABY7NJ90</accession>
<keyword evidence="3" id="KW-1185">Reference proteome</keyword>
<organism evidence="2 3">
    <name type="scientific">Sphingomonas abietis</name>
    <dbReference type="NCBI Taxonomy" id="3012344"/>
    <lineage>
        <taxon>Bacteria</taxon>
        <taxon>Pseudomonadati</taxon>
        <taxon>Pseudomonadota</taxon>
        <taxon>Alphaproteobacteria</taxon>
        <taxon>Sphingomonadales</taxon>
        <taxon>Sphingomonadaceae</taxon>
        <taxon>Sphingomonas</taxon>
    </lineage>
</organism>
<feature type="signal peptide" evidence="1">
    <location>
        <begin position="1"/>
        <end position="21"/>
    </location>
</feature>
<dbReference type="Proteomes" id="UP001210865">
    <property type="component" value="Chromosome"/>
</dbReference>
<reference evidence="2 3" key="1">
    <citation type="submission" date="2022-12" db="EMBL/GenBank/DDBJ databases">
        <title>Sphingomonas abieness sp. nov., an endophytic bacterium isolated from Abies koreana.</title>
        <authorList>
            <person name="Jiang L."/>
            <person name="Lee J."/>
        </authorList>
    </citation>
    <scope>NUCLEOTIDE SEQUENCE [LARGE SCALE GENOMIC DNA]</scope>
    <source>
        <strain evidence="3">PAMB 00755</strain>
    </source>
</reference>
<protein>
    <submittedName>
        <fullName evidence="2">Uncharacterized protein</fullName>
    </submittedName>
</protein>
<evidence type="ECO:0000313" key="3">
    <source>
        <dbReference type="Proteomes" id="UP001210865"/>
    </source>
</evidence>